<keyword evidence="3" id="KW-1185">Reference proteome</keyword>
<evidence type="ECO:0000256" key="1">
    <source>
        <dbReference type="SAM" id="MobiDB-lite"/>
    </source>
</evidence>
<dbReference type="InterPro" id="IPR051200">
    <property type="entry name" value="Host-pathogen_enzymatic-act"/>
</dbReference>
<dbReference type="AlphaFoldDB" id="A0A3N6LLS3"/>
<dbReference type="PROSITE" id="PS51257">
    <property type="entry name" value="PROKAR_LIPOPROTEIN"/>
    <property type="match status" value="1"/>
</dbReference>
<proteinExistence type="predicted"/>
<name>A0A3N6LLS3_9EURY</name>
<dbReference type="RefSeq" id="WP_124178072.1">
    <property type="nucleotide sequence ID" value="NZ_REFY01000003.1"/>
</dbReference>
<sequence length="463" mass="50932">MEFDPTRRRFLAGSATAGIIAVAGCSEEEEPIEDPDPSDDDGTDGESEDDGTDEEPEDDDEEEEEDEETTLQYEIWALDQGMDNVHLYQPGDGDDEFDHTNTIDLNELEGVPDEGVVPHMIDYSSDYEYAAIACTAGARTLVFRTEDHELVGNIETGPSSHMAAFSPDDEYIHVDVIGDRKIVRVDADLEAEEFSIEDDIDLNENEAILDAGIDSGSPICHQYAHDGRSLHTVGPSYHDGALIIVDHDDFSVDQAYSGDELPTNCGTMPHPSEEKFYLTAGLPSDPEEDEEGVGDFYVYDTEADEIAVDGESTEGIDAHGFWFTPDGEELWVLNRETNDGIVLDPETDEVIEEIDAYGENQSEDSSERDSPDIMWSSPDGQYMFVTLRGPAPQSGDPHAATGVIPGFSVLDTETREIVDVVEPDPIENYDQDDIDAEEVPDFHGIGVRPIDDFETGIPTSPPF</sequence>
<reference evidence="2 3" key="1">
    <citation type="submission" date="2018-10" db="EMBL/GenBank/DDBJ databases">
        <title>Natrarchaeobius chitinivorans gen. nov., sp. nov., and Natrarchaeobius haloalkaliphilus sp. nov., alkaliphilic, chitin-utilizing haloarchaea from hypersaline alkaline lakes.</title>
        <authorList>
            <person name="Sorokin D.Y."/>
            <person name="Elcheninov A.G."/>
            <person name="Kostrikina N.A."/>
            <person name="Bale N.J."/>
            <person name="Sinninghe Damste J.S."/>
            <person name="Khijniak T.V."/>
            <person name="Kublanov I.V."/>
            <person name="Toshchakov S.V."/>
        </authorList>
    </citation>
    <scope>NUCLEOTIDE SEQUENCE [LARGE SCALE GENOMIC DNA]</scope>
    <source>
        <strain evidence="2 3">AArcht-Sl</strain>
    </source>
</reference>
<protein>
    <submittedName>
        <fullName evidence="2">Cell surface protein</fullName>
    </submittedName>
</protein>
<evidence type="ECO:0000313" key="2">
    <source>
        <dbReference type="EMBL" id="RQG89983.1"/>
    </source>
</evidence>
<organism evidence="2 3">
    <name type="scientific">Natrarchaeobius halalkaliphilus</name>
    <dbReference type="NCBI Taxonomy" id="1679091"/>
    <lineage>
        <taxon>Archaea</taxon>
        <taxon>Methanobacteriati</taxon>
        <taxon>Methanobacteriota</taxon>
        <taxon>Stenosarchaea group</taxon>
        <taxon>Halobacteria</taxon>
        <taxon>Halobacteriales</taxon>
        <taxon>Natrialbaceae</taxon>
        <taxon>Natrarchaeobius</taxon>
    </lineage>
</organism>
<dbReference type="EMBL" id="REFY01000003">
    <property type="protein sequence ID" value="RQG89983.1"/>
    <property type="molecule type" value="Genomic_DNA"/>
</dbReference>
<dbReference type="SUPFAM" id="SSF50974">
    <property type="entry name" value="Nitrous oxide reductase, N-terminal domain"/>
    <property type="match status" value="1"/>
</dbReference>
<evidence type="ECO:0000313" key="3">
    <source>
        <dbReference type="Proteomes" id="UP000273828"/>
    </source>
</evidence>
<feature type="region of interest" description="Disordered" evidence="1">
    <location>
        <begin position="444"/>
        <end position="463"/>
    </location>
</feature>
<dbReference type="InterPro" id="IPR015943">
    <property type="entry name" value="WD40/YVTN_repeat-like_dom_sf"/>
</dbReference>
<dbReference type="PANTHER" id="PTHR47197:SF3">
    <property type="entry name" value="DIHYDRO-HEME D1 DEHYDROGENASE"/>
    <property type="match status" value="1"/>
</dbReference>
<comment type="caution">
    <text evidence="2">The sequence shown here is derived from an EMBL/GenBank/DDBJ whole genome shotgun (WGS) entry which is preliminary data.</text>
</comment>
<dbReference type="Gene3D" id="2.130.10.10">
    <property type="entry name" value="YVTN repeat-like/Quinoprotein amine dehydrogenase"/>
    <property type="match status" value="1"/>
</dbReference>
<gene>
    <name evidence="2" type="ORF">EA462_08225</name>
</gene>
<feature type="region of interest" description="Disordered" evidence="1">
    <location>
        <begin position="1"/>
        <end position="70"/>
    </location>
</feature>
<dbReference type="PANTHER" id="PTHR47197">
    <property type="entry name" value="PROTEIN NIRF"/>
    <property type="match status" value="1"/>
</dbReference>
<dbReference type="InterPro" id="IPR011045">
    <property type="entry name" value="N2O_reductase_N"/>
</dbReference>
<dbReference type="OrthoDB" id="204180at2157"/>
<feature type="compositionally biased region" description="Acidic residues" evidence="1">
    <location>
        <begin position="26"/>
        <end position="69"/>
    </location>
</feature>
<accession>A0A3N6LLS3</accession>
<dbReference type="Proteomes" id="UP000273828">
    <property type="component" value="Unassembled WGS sequence"/>
</dbReference>